<dbReference type="EMBL" id="MKGL01000222">
    <property type="protein sequence ID" value="RNF02691.1"/>
    <property type="molecule type" value="Genomic_DNA"/>
</dbReference>
<keyword evidence="3" id="KW-1185">Reference proteome</keyword>
<reference evidence="2 3" key="1">
    <citation type="journal article" date="2018" name="BMC Genomics">
        <title>Genomic comparison of Trypanosoma conorhini and Trypanosoma rangeli to Trypanosoma cruzi strains of high and low virulence.</title>
        <authorList>
            <person name="Bradwell K.R."/>
            <person name="Koparde V.N."/>
            <person name="Matveyev A.V."/>
            <person name="Serrano M.G."/>
            <person name="Alves J.M."/>
            <person name="Parikh H."/>
            <person name="Huang B."/>
            <person name="Lee V."/>
            <person name="Espinosa-Alvarez O."/>
            <person name="Ortiz P.A."/>
            <person name="Costa-Martins A.G."/>
            <person name="Teixeira M.M."/>
            <person name="Buck G.A."/>
        </authorList>
    </citation>
    <scope>NUCLEOTIDE SEQUENCE [LARGE SCALE GENOMIC DNA]</scope>
    <source>
        <strain evidence="2 3">AM80</strain>
    </source>
</reference>
<organism evidence="2 3">
    <name type="scientific">Trypanosoma rangeli</name>
    <dbReference type="NCBI Taxonomy" id="5698"/>
    <lineage>
        <taxon>Eukaryota</taxon>
        <taxon>Discoba</taxon>
        <taxon>Euglenozoa</taxon>
        <taxon>Kinetoplastea</taxon>
        <taxon>Metakinetoplastina</taxon>
        <taxon>Trypanosomatida</taxon>
        <taxon>Trypanosomatidae</taxon>
        <taxon>Trypanosoma</taxon>
        <taxon>Herpetosoma</taxon>
    </lineage>
</organism>
<dbReference type="Proteomes" id="UP000283634">
    <property type="component" value="Unassembled WGS sequence"/>
</dbReference>
<evidence type="ECO:0000313" key="3">
    <source>
        <dbReference type="Proteomes" id="UP000283634"/>
    </source>
</evidence>
<evidence type="ECO:0000256" key="1">
    <source>
        <dbReference type="SAM" id="Phobius"/>
    </source>
</evidence>
<keyword evidence="1" id="KW-0812">Transmembrane</keyword>
<sequence length="259" mass="28701">MASTTPNNTGDPKYSCHGDRWAQRDRFYRPGVLLRAFYRLSLASVVALVLGLALLVSVKRPGFEGVAPTRCEGNSRGKRIRVTARHMVADIHGLPPHEDLKKLVHEANEAKYGGTRHSGLCSNLWADSLYAAHLAYSSLMAYLPQYSADFLTTPNFYRRFRDGGSDWVAVPTSHTYDRAVFRHLYLPCKNTSVIAVRGTDITSPFDFMQNLLLFSEILIFKLLASFLPQSGLIPESVISDYVAASSVISSITPCRGIGE</sequence>
<name>A0A422NB56_TRYRA</name>
<proteinExistence type="predicted"/>
<dbReference type="AlphaFoldDB" id="A0A422NB56"/>
<dbReference type="GeneID" id="40330146"/>
<keyword evidence="1" id="KW-1133">Transmembrane helix</keyword>
<feature type="transmembrane region" description="Helical" evidence="1">
    <location>
        <begin position="36"/>
        <end position="56"/>
    </location>
</feature>
<keyword evidence="1" id="KW-0472">Membrane</keyword>
<dbReference type="RefSeq" id="XP_029237070.1">
    <property type="nucleotide sequence ID" value="XM_029383065.1"/>
</dbReference>
<evidence type="ECO:0000313" key="2">
    <source>
        <dbReference type="EMBL" id="RNF02691.1"/>
    </source>
</evidence>
<comment type="caution">
    <text evidence="2">The sequence shown here is derived from an EMBL/GenBank/DDBJ whole genome shotgun (WGS) entry which is preliminary data.</text>
</comment>
<gene>
    <name evidence="2" type="ORF">TraAM80_06213</name>
</gene>
<accession>A0A422NB56</accession>
<dbReference type="OrthoDB" id="58570at2759"/>
<protein>
    <submittedName>
        <fullName evidence="2">Uncharacterized protein</fullName>
    </submittedName>
</protein>